<feature type="region of interest" description="Disordered" evidence="15">
    <location>
        <begin position="163"/>
        <end position="388"/>
    </location>
</feature>
<evidence type="ECO:0000256" key="6">
    <source>
        <dbReference type="ARBA" id="ARBA00022723"/>
    </source>
</evidence>
<feature type="compositionally biased region" description="Polar residues" evidence="15">
    <location>
        <begin position="170"/>
        <end position="185"/>
    </location>
</feature>
<keyword evidence="8" id="KW-0809">Transit peptide</keyword>
<dbReference type="InterPro" id="IPR019818">
    <property type="entry name" value="IsoCit/isopropylmalate_DH_CS"/>
</dbReference>
<dbReference type="EMBL" id="CM002912">
    <property type="protein sequence ID" value="KMY98490.1"/>
    <property type="molecule type" value="Genomic_DNA"/>
</dbReference>
<feature type="compositionally biased region" description="Low complexity" evidence="15">
    <location>
        <begin position="345"/>
        <end position="355"/>
    </location>
</feature>
<dbReference type="OrthoDB" id="10261637at2759"/>
<gene>
    <name evidence="17" type="primary">Dsim\GD14133</name>
    <name evidence="17" type="ORF">Dsim_GD14133</name>
    <name evidence="18" type="ORF">Dsimw501_GD14133</name>
</gene>
<evidence type="ECO:0000256" key="4">
    <source>
        <dbReference type="ARBA" id="ARBA00013012"/>
    </source>
</evidence>
<comment type="cofactor">
    <cofactor evidence="2">
        <name>Mg(2+)</name>
        <dbReference type="ChEBI" id="CHEBI:18420"/>
    </cofactor>
</comment>
<dbReference type="InterPro" id="IPR024084">
    <property type="entry name" value="IsoPropMal-DH-like_dom"/>
</dbReference>
<dbReference type="GO" id="GO:0051287">
    <property type="term" value="F:NAD binding"/>
    <property type="evidence" value="ECO:0007669"/>
    <property type="project" value="InterPro"/>
</dbReference>
<keyword evidence="19" id="KW-1185">Reference proteome</keyword>
<evidence type="ECO:0000256" key="1">
    <source>
        <dbReference type="ARBA" id="ARBA00001936"/>
    </source>
</evidence>
<comment type="similarity">
    <text evidence="3">Belongs to the isocitrate and isopropylmalate dehydrogenases family.</text>
</comment>
<evidence type="ECO:0000256" key="5">
    <source>
        <dbReference type="ARBA" id="ARBA00022532"/>
    </source>
</evidence>
<dbReference type="EMBL" id="CM000363">
    <property type="protein sequence ID" value="EDX09771.1"/>
    <property type="molecule type" value="Genomic_DNA"/>
</dbReference>
<feature type="compositionally biased region" description="Gly residues" evidence="15">
    <location>
        <begin position="372"/>
        <end position="382"/>
    </location>
</feature>
<dbReference type="PANTHER" id="PTHR11835:SF34">
    <property type="entry name" value="ISOCITRATE DEHYDROGENASE [NAD] SUBUNIT ALPHA, MITOCHONDRIAL"/>
    <property type="match status" value="1"/>
</dbReference>
<organism evidence="17 19">
    <name type="scientific">Drosophila simulans</name>
    <name type="common">Fruit fly</name>
    <dbReference type="NCBI Taxonomy" id="7240"/>
    <lineage>
        <taxon>Eukaryota</taxon>
        <taxon>Metazoa</taxon>
        <taxon>Ecdysozoa</taxon>
        <taxon>Arthropoda</taxon>
        <taxon>Hexapoda</taxon>
        <taxon>Insecta</taxon>
        <taxon>Pterygota</taxon>
        <taxon>Neoptera</taxon>
        <taxon>Endopterygota</taxon>
        <taxon>Diptera</taxon>
        <taxon>Brachycera</taxon>
        <taxon>Muscomorpha</taxon>
        <taxon>Ephydroidea</taxon>
        <taxon>Drosophilidae</taxon>
        <taxon>Drosophila</taxon>
        <taxon>Sophophora</taxon>
    </lineage>
</organism>
<reference evidence="18" key="4">
    <citation type="submission" date="2014-06" db="EMBL/GenBank/DDBJ databases">
        <authorList>
            <person name="Hu T."/>
            <person name="Eisen M.B."/>
            <person name="Thornton K.R."/>
            <person name="Andolfatto P."/>
        </authorList>
    </citation>
    <scope>NUCLEOTIDE SEQUENCE</scope>
    <source>
        <strain evidence="18">W501</strain>
    </source>
</reference>
<dbReference type="Pfam" id="PF00180">
    <property type="entry name" value="Iso_dh"/>
    <property type="match status" value="1"/>
</dbReference>
<dbReference type="Gene3D" id="3.40.718.10">
    <property type="entry name" value="Isopropylmalate Dehydrogenase"/>
    <property type="match status" value="1"/>
</dbReference>
<evidence type="ECO:0000256" key="7">
    <source>
        <dbReference type="ARBA" id="ARBA00022842"/>
    </source>
</evidence>
<comment type="subunit">
    <text evidence="13">Heterooligomer of subunits alpha, beta, and gamma in the apparent ratio of 2:1:1.</text>
</comment>
<keyword evidence="7" id="KW-0460">Magnesium</keyword>
<evidence type="ECO:0000256" key="10">
    <source>
        <dbReference type="ARBA" id="ARBA00023027"/>
    </source>
</evidence>
<feature type="compositionally biased region" description="Pro residues" evidence="15">
    <location>
        <begin position="319"/>
        <end position="331"/>
    </location>
</feature>
<dbReference type="SUPFAM" id="SSF53659">
    <property type="entry name" value="Isocitrate/Isopropylmalate dehydrogenase-like"/>
    <property type="match status" value="1"/>
</dbReference>
<name>B4QML7_DROSI</name>
<evidence type="ECO:0000313" key="19">
    <source>
        <dbReference type="Proteomes" id="UP000000304"/>
    </source>
</evidence>
<reference evidence="18" key="3">
    <citation type="journal article" date="2013" name="Genome Res.">
        <title>A second-generation assembly of the Drosophila simulans genome provides new insights into patterns of lineage-specific divergence.</title>
        <authorList>
            <person name="Hu T.T."/>
            <person name="Eisen M.B."/>
            <person name="Thornton K.R."/>
            <person name="Andolfatto P."/>
        </authorList>
    </citation>
    <scope>NUCLEOTIDE SEQUENCE [LARGE SCALE GENOMIC DNA]</scope>
    <source>
        <strain evidence="18">W501</strain>
    </source>
</reference>
<dbReference type="GO" id="GO:0006102">
    <property type="term" value="P:isocitrate metabolic process"/>
    <property type="evidence" value="ECO:0007669"/>
    <property type="project" value="TreeGrafter"/>
</dbReference>
<dbReference type="Bgee" id="FBgn0185822">
    <property type="expression patterns" value="Expressed in male reproductive system and 2 other cell types or tissues"/>
</dbReference>
<feature type="region of interest" description="Disordered" evidence="15">
    <location>
        <begin position="138"/>
        <end position="157"/>
    </location>
</feature>
<evidence type="ECO:0000256" key="12">
    <source>
        <dbReference type="ARBA" id="ARBA00042862"/>
    </source>
</evidence>
<keyword evidence="5" id="KW-0816">Tricarboxylic acid cycle</keyword>
<dbReference type="AlphaFoldDB" id="B4QML7"/>
<evidence type="ECO:0000259" key="16">
    <source>
        <dbReference type="SMART" id="SM01329"/>
    </source>
</evidence>
<dbReference type="Proteomes" id="UP000035880">
    <property type="component" value="Chromosome 3L"/>
</dbReference>
<dbReference type="HOGENOM" id="CLU_023324_0_0_1"/>
<dbReference type="Proteomes" id="UP000000304">
    <property type="component" value="Chromosome 3L"/>
</dbReference>
<dbReference type="SMR" id="B4QML7"/>
<evidence type="ECO:0000256" key="2">
    <source>
        <dbReference type="ARBA" id="ARBA00001946"/>
    </source>
</evidence>
<dbReference type="FunFam" id="3.40.718.10:FF:000003">
    <property type="entry name" value="Isocitrate dehydrogenase [NAD] subunit, mitochondrial"/>
    <property type="match status" value="1"/>
</dbReference>
<dbReference type="GO" id="GO:0005739">
    <property type="term" value="C:mitochondrion"/>
    <property type="evidence" value="ECO:0007669"/>
    <property type="project" value="TreeGrafter"/>
</dbReference>
<feature type="compositionally biased region" description="Low complexity" evidence="15">
    <location>
        <begin position="193"/>
        <end position="202"/>
    </location>
</feature>
<dbReference type="KEGG" id="dsi:Dsimw501_GD14133"/>
<dbReference type="STRING" id="7240.B4QML7"/>
<feature type="compositionally biased region" description="Polar residues" evidence="15">
    <location>
        <begin position="223"/>
        <end position="252"/>
    </location>
</feature>
<sequence>MSGNWFKWTALHGRPRTVGINTNGRILRLFDDAIVRFRQPFYESWRRRRRPEDYEKREIPVRQQVPRIRHNRIPGTKENPCRKVPSLLPRKGEVLVPTRIQPPRNSMGFSAIRFFGSSANEGGSGEPPENREGKLIKFTVGSRAAKPKTGKIEISKKGPLGFETTKLPVQESSPQSDYLSGLSKNSPDKETTSDTSTTQSSDRSGKEGNEEPIIDDIPRSFSEYINSTAHWDSDSKNPSGIQSQQPERSQSAGNPPSGGKPPTKPPTGPSGPSGPNNPSRPPSRKDKNPFSGMGTEPPKKPPLGSKPPSKVPPRSTSPKKPPTGSTPPPKPTKSSKPPSKPPAGPGKKSASKPPTANKPPVKSPAGPSAPKGGAGGKSGKGAGEPRVITLMPGDGIGPEISMAVIKILEAAKTPLIFEPVDVTPVLNSQGMTSVPEQVIESMNRTKVGLKGPLMTPVGTGFRSLNLTLRQLFNLYANIRPCRSLPGVETVYGDVDIVTIRENTEGEYSGIEHTLVNGVVQSIKLITRNASLRVAEYTFQYALAMKRKKVTAVAESQVMRMSDGLFLRCVREMAAKYKSKMDQAGIKYEESTMTTVCLNIVQDPKRYDMLVLPNLYGDIISDTCAGLIGGLGLTPSGNVGTNGAIFESVHGTAPDIAGKDLANPTALLLSSVMMLHYIGLHEHAERIEKAVLKTIRDDNIRTMDLGGKAKCSEYTDALIKNLK</sequence>
<keyword evidence="6" id="KW-0479">Metal-binding</keyword>
<reference evidence="17 19" key="1">
    <citation type="journal article" date="2007" name="Nature">
        <title>Evolution of genes and genomes on the Drosophila phylogeny.</title>
        <authorList>
            <consortium name="Drosophila 12 Genomes Consortium"/>
            <person name="Clark A.G."/>
            <person name="Eisen M.B."/>
            <person name="Smith D.R."/>
            <person name="Bergman C.M."/>
            <person name="Oliver B."/>
            <person name="Markow T.A."/>
            <person name="Kaufman T.C."/>
            <person name="Kellis M."/>
            <person name="Gelbart W."/>
            <person name="Iyer V.N."/>
            <person name="Pollard D.A."/>
            <person name="Sackton T.B."/>
            <person name="Larracuente A.M."/>
            <person name="Singh N.D."/>
            <person name="Abad J.P."/>
            <person name="Abt D.N."/>
            <person name="Adryan B."/>
            <person name="Aguade M."/>
            <person name="Akashi H."/>
            <person name="Anderson W.W."/>
            <person name="Aquadro C.F."/>
            <person name="Ardell D.H."/>
            <person name="Arguello R."/>
            <person name="Artieri C.G."/>
            <person name="Barbash D.A."/>
            <person name="Barker D."/>
            <person name="Barsanti P."/>
            <person name="Batterham P."/>
            <person name="Batzoglou S."/>
            <person name="Begun D."/>
            <person name="Bhutkar A."/>
            <person name="Blanco E."/>
            <person name="Bosak S.A."/>
            <person name="Bradley R.K."/>
            <person name="Brand A.D."/>
            <person name="Brent M.R."/>
            <person name="Brooks A.N."/>
            <person name="Brown R.H."/>
            <person name="Butlin R.K."/>
            <person name="Caggese C."/>
            <person name="Calvi B.R."/>
            <person name="Bernardo de Carvalho A."/>
            <person name="Caspi A."/>
            <person name="Castrezana S."/>
            <person name="Celniker S.E."/>
            <person name="Chang J.L."/>
            <person name="Chapple C."/>
            <person name="Chatterji S."/>
            <person name="Chinwalla A."/>
            <person name="Civetta A."/>
            <person name="Clifton S.W."/>
            <person name="Comeron J.M."/>
            <person name="Costello J.C."/>
            <person name="Coyne J.A."/>
            <person name="Daub J."/>
            <person name="David R.G."/>
            <person name="Delcher A.L."/>
            <person name="Delehaunty K."/>
            <person name="Do C.B."/>
            <person name="Ebling H."/>
            <person name="Edwards K."/>
            <person name="Eickbush T."/>
            <person name="Evans J.D."/>
            <person name="Filipski A."/>
            <person name="Findeiss S."/>
            <person name="Freyhult E."/>
            <person name="Fulton L."/>
            <person name="Fulton R."/>
            <person name="Garcia A.C."/>
            <person name="Gardiner A."/>
            <person name="Garfield D.A."/>
            <person name="Garvin B.E."/>
            <person name="Gibson G."/>
            <person name="Gilbert D."/>
            <person name="Gnerre S."/>
            <person name="Godfrey J."/>
            <person name="Good R."/>
            <person name="Gotea V."/>
            <person name="Gravely B."/>
            <person name="Greenberg A.J."/>
            <person name="Griffiths-Jones S."/>
            <person name="Gross S."/>
            <person name="Guigo R."/>
            <person name="Gustafson E.A."/>
            <person name="Haerty W."/>
            <person name="Hahn M.W."/>
            <person name="Halligan D.L."/>
            <person name="Halpern A.L."/>
            <person name="Halter G.M."/>
            <person name="Han M.V."/>
            <person name="Heger A."/>
            <person name="Hillier L."/>
            <person name="Hinrichs A.S."/>
            <person name="Holmes I."/>
            <person name="Hoskins R.A."/>
            <person name="Hubisz M.J."/>
            <person name="Hultmark D."/>
            <person name="Huntley M.A."/>
            <person name="Jaffe D.B."/>
            <person name="Jagadeeshan S."/>
            <person name="Jeck W.R."/>
            <person name="Johnson J."/>
            <person name="Jones C.D."/>
            <person name="Jordan W.C."/>
            <person name="Karpen G.H."/>
            <person name="Kataoka E."/>
            <person name="Keightley P.D."/>
            <person name="Kheradpour P."/>
            <person name="Kirkness E.F."/>
            <person name="Koerich L.B."/>
            <person name="Kristiansen K."/>
            <person name="Kudrna D."/>
            <person name="Kulathinal R.J."/>
            <person name="Kumar S."/>
            <person name="Kwok R."/>
            <person name="Lander E."/>
            <person name="Langley C.H."/>
            <person name="Lapoint R."/>
            <person name="Lazzaro B.P."/>
            <person name="Lee S.J."/>
            <person name="Levesque L."/>
            <person name="Li R."/>
            <person name="Lin C.F."/>
            <person name="Lin M.F."/>
            <person name="Lindblad-Toh K."/>
            <person name="Llopart A."/>
            <person name="Long M."/>
            <person name="Low L."/>
            <person name="Lozovsky E."/>
            <person name="Lu J."/>
            <person name="Luo M."/>
            <person name="Machado C.A."/>
            <person name="Makalowski W."/>
            <person name="Marzo M."/>
            <person name="Matsuda M."/>
            <person name="Matzkin L."/>
            <person name="McAllister B."/>
            <person name="McBride C.S."/>
            <person name="McKernan B."/>
            <person name="McKernan K."/>
            <person name="Mendez-Lago M."/>
            <person name="Minx P."/>
            <person name="Mollenhauer M.U."/>
            <person name="Montooth K."/>
            <person name="Mount S.M."/>
            <person name="Mu X."/>
            <person name="Myers E."/>
            <person name="Negre B."/>
            <person name="Newfeld S."/>
            <person name="Nielsen R."/>
            <person name="Noor M.A."/>
            <person name="O'Grady P."/>
            <person name="Pachter L."/>
            <person name="Papaceit M."/>
            <person name="Parisi M.J."/>
            <person name="Parisi M."/>
            <person name="Parts L."/>
            <person name="Pedersen J.S."/>
            <person name="Pesole G."/>
            <person name="Phillippy A.M."/>
            <person name="Ponting C.P."/>
            <person name="Pop M."/>
            <person name="Porcelli D."/>
            <person name="Powell J.R."/>
            <person name="Prohaska S."/>
            <person name="Pruitt K."/>
            <person name="Puig M."/>
            <person name="Quesneville H."/>
            <person name="Ram K.R."/>
            <person name="Rand D."/>
            <person name="Rasmussen M.D."/>
            <person name="Reed L.K."/>
            <person name="Reenan R."/>
            <person name="Reily A."/>
            <person name="Remington K.A."/>
            <person name="Rieger T.T."/>
            <person name="Ritchie M.G."/>
            <person name="Robin C."/>
            <person name="Rogers Y.H."/>
            <person name="Rohde C."/>
            <person name="Rozas J."/>
            <person name="Rubenfield M.J."/>
            <person name="Ruiz A."/>
            <person name="Russo S."/>
            <person name="Salzberg S.L."/>
            <person name="Sanchez-Gracia A."/>
            <person name="Saranga D.J."/>
            <person name="Sato H."/>
            <person name="Schaeffer S.W."/>
            <person name="Schatz M.C."/>
            <person name="Schlenke T."/>
            <person name="Schwartz R."/>
            <person name="Segarra C."/>
            <person name="Singh R.S."/>
            <person name="Sirot L."/>
            <person name="Sirota M."/>
            <person name="Sisneros N.B."/>
            <person name="Smith C.D."/>
            <person name="Smith T.F."/>
            <person name="Spieth J."/>
            <person name="Stage D.E."/>
            <person name="Stark A."/>
            <person name="Stephan W."/>
            <person name="Strausberg R.L."/>
            <person name="Strempel S."/>
            <person name="Sturgill D."/>
            <person name="Sutton G."/>
            <person name="Sutton G.G."/>
            <person name="Tao W."/>
            <person name="Teichmann S."/>
            <person name="Tobari Y.N."/>
            <person name="Tomimura Y."/>
            <person name="Tsolas J.M."/>
            <person name="Valente V.L."/>
            <person name="Venter E."/>
            <person name="Venter J.C."/>
            <person name="Vicario S."/>
            <person name="Vieira F.G."/>
            <person name="Vilella A.J."/>
            <person name="Villasante A."/>
            <person name="Walenz B."/>
            <person name="Wang J."/>
            <person name="Wasserman M."/>
            <person name="Watts T."/>
            <person name="Wilson D."/>
            <person name="Wilson R.K."/>
            <person name="Wing R.A."/>
            <person name="Wolfner M.F."/>
            <person name="Wong A."/>
            <person name="Wong G.K."/>
            <person name="Wu C.I."/>
            <person name="Wu G."/>
            <person name="Yamamoto D."/>
            <person name="Yang H.P."/>
            <person name="Yang S.P."/>
            <person name="Yorke J.A."/>
            <person name="Yoshida K."/>
            <person name="Zdobnov E."/>
            <person name="Zhang P."/>
            <person name="Zhang Y."/>
            <person name="Zimin A.V."/>
            <person name="Baldwin J."/>
            <person name="Abdouelleil A."/>
            <person name="Abdulkadir J."/>
            <person name="Abebe A."/>
            <person name="Abera B."/>
            <person name="Abreu J."/>
            <person name="Acer S.C."/>
            <person name="Aftuck L."/>
            <person name="Alexander A."/>
            <person name="An P."/>
            <person name="Anderson E."/>
            <person name="Anderson S."/>
            <person name="Arachi H."/>
            <person name="Azer M."/>
            <person name="Bachantsang P."/>
            <person name="Barry A."/>
            <person name="Bayul T."/>
            <person name="Berlin A."/>
            <person name="Bessette D."/>
            <person name="Bloom T."/>
            <person name="Blye J."/>
            <person name="Boguslavskiy L."/>
            <person name="Bonnet C."/>
            <person name="Boukhgalter B."/>
            <person name="Bourzgui I."/>
            <person name="Brown A."/>
            <person name="Cahill P."/>
            <person name="Channer S."/>
            <person name="Cheshatsang Y."/>
            <person name="Chuda L."/>
            <person name="Citroen M."/>
            <person name="Collymore A."/>
            <person name="Cooke P."/>
            <person name="Costello M."/>
            <person name="D'Aco K."/>
            <person name="Daza R."/>
            <person name="De Haan G."/>
            <person name="DeGray S."/>
            <person name="DeMaso C."/>
            <person name="Dhargay N."/>
            <person name="Dooley K."/>
            <person name="Dooley E."/>
            <person name="Doricent M."/>
            <person name="Dorje P."/>
            <person name="Dorjee K."/>
            <person name="Dupes A."/>
            <person name="Elong R."/>
            <person name="Falk J."/>
            <person name="Farina A."/>
            <person name="Faro S."/>
            <person name="Ferguson D."/>
            <person name="Fisher S."/>
            <person name="Foley C.D."/>
            <person name="Franke A."/>
            <person name="Friedrich D."/>
            <person name="Gadbois L."/>
            <person name="Gearin G."/>
            <person name="Gearin C.R."/>
            <person name="Giannoukos G."/>
            <person name="Goode T."/>
            <person name="Graham J."/>
            <person name="Grandbois E."/>
            <person name="Grewal S."/>
            <person name="Gyaltsen K."/>
            <person name="Hafez N."/>
            <person name="Hagos B."/>
            <person name="Hall J."/>
            <person name="Henson C."/>
            <person name="Hollinger A."/>
            <person name="Honan T."/>
            <person name="Huard M.D."/>
            <person name="Hughes L."/>
            <person name="Hurhula B."/>
            <person name="Husby M.E."/>
            <person name="Kamat A."/>
            <person name="Kanga B."/>
            <person name="Kashin S."/>
            <person name="Khazanovich D."/>
            <person name="Kisner P."/>
            <person name="Lance K."/>
            <person name="Lara M."/>
            <person name="Lee W."/>
            <person name="Lennon N."/>
            <person name="Letendre F."/>
            <person name="LeVine R."/>
            <person name="Lipovsky A."/>
            <person name="Liu X."/>
            <person name="Liu J."/>
            <person name="Liu S."/>
            <person name="Lokyitsang T."/>
            <person name="Lokyitsang Y."/>
            <person name="Lubonja R."/>
            <person name="Lui A."/>
            <person name="MacDonald P."/>
            <person name="Magnisalis V."/>
            <person name="Maru K."/>
            <person name="Matthews C."/>
            <person name="McCusker W."/>
            <person name="McDonough S."/>
            <person name="Mehta T."/>
            <person name="Meldrim J."/>
            <person name="Meneus L."/>
            <person name="Mihai O."/>
            <person name="Mihalev A."/>
            <person name="Mihova T."/>
            <person name="Mittelman R."/>
            <person name="Mlenga V."/>
            <person name="Montmayeur A."/>
            <person name="Mulrain L."/>
            <person name="Navidi A."/>
            <person name="Naylor J."/>
            <person name="Negash T."/>
            <person name="Nguyen T."/>
            <person name="Nguyen N."/>
            <person name="Nicol R."/>
            <person name="Norbu C."/>
            <person name="Norbu N."/>
            <person name="Novod N."/>
            <person name="O'Neill B."/>
            <person name="Osman S."/>
            <person name="Markiewicz E."/>
            <person name="Oyono O.L."/>
            <person name="Patti C."/>
            <person name="Phunkhang P."/>
            <person name="Pierre F."/>
            <person name="Priest M."/>
            <person name="Raghuraman S."/>
            <person name="Rege F."/>
            <person name="Reyes R."/>
            <person name="Rise C."/>
            <person name="Rogov P."/>
            <person name="Ross K."/>
            <person name="Ryan E."/>
            <person name="Settipalli S."/>
            <person name="Shea T."/>
            <person name="Sherpa N."/>
            <person name="Shi L."/>
            <person name="Shih D."/>
            <person name="Sparrow T."/>
            <person name="Spaulding J."/>
            <person name="Stalker J."/>
            <person name="Stange-Thomann N."/>
            <person name="Stavropoulos S."/>
            <person name="Stone C."/>
            <person name="Strader C."/>
            <person name="Tesfaye S."/>
            <person name="Thomson T."/>
            <person name="Thoulutsang Y."/>
            <person name="Thoulutsang D."/>
            <person name="Topham K."/>
            <person name="Topping I."/>
            <person name="Tsamla T."/>
            <person name="Vassiliev H."/>
            <person name="Vo A."/>
            <person name="Wangchuk T."/>
            <person name="Wangdi T."/>
            <person name="Weiand M."/>
            <person name="Wilkinson J."/>
            <person name="Wilson A."/>
            <person name="Yadav S."/>
            <person name="Young G."/>
            <person name="Yu Q."/>
            <person name="Zembek L."/>
            <person name="Zhong D."/>
            <person name="Zimmer A."/>
            <person name="Zwirko Z."/>
            <person name="Jaffe D.B."/>
            <person name="Alvarez P."/>
            <person name="Brockman W."/>
            <person name="Butler J."/>
            <person name="Chin C."/>
            <person name="Gnerre S."/>
            <person name="Grabherr M."/>
            <person name="Kleber M."/>
            <person name="Mauceli E."/>
            <person name="MacCallum I."/>
        </authorList>
    </citation>
    <scope>NUCLEOTIDE SEQUENCE [LARGE SCALE GENOMIC DNA]</scope>
    <source>
        <strain evidence="17">Mixed</strain>
        <strain evidence="19">mosaic</strain>
    </source>
</reference>
<dbReference type="GO" id="GO:0006099">
    <property type="term" value="P:tricarboxylic acid cycle"/>
    <property type="evidence" value="ECO:0007669"/>
    <property type="project" value="UniProtKB-KW"/>
</dbReference>
<dbReference type="EC" id="1.1.1.41" evidence="4"/>
<evidence type="ECO:0000256" key="9">
    <source>
        <dbReference type="ARBA" id="ARBA00023002"/>
    </source>
</evidence>
<accession>B4QML7</accession>
<evidence type="ECO:0000256" key="15">
    <source>
        <dbReference type="SAM" id="MobiDB-lite"/>
    </source>
</evidence>
<keyword evidence="9 18" id="KW-0560">Oxidoreductase</keyword>
<evidence type="ECO:0000256" key="8">
    <source>
        <dbReference type="ARBA" id="ARBA00022946"/>
    </source>
</evidence>
<dbReference type="GO" id="GO:0004449">
    <property type="term" value="F:isocitrate dehydrogenase (NAD+) activity"/>
    <property type="evidence" value="ECO:0007669"/>
    <property type="project" value="UniProtKB-EC"/>
</dbReference>
<dbReference type="PANTHER" id="PTHR11835">
    <property type="entry name" value="DECARBOXYLATING DEHYDROGENASES-ISOCITRATE, ISOPROPYLMALATE, TARTRATE"/>
    <property type="match status" value="1"/>
</dbReference>
<dbReference type="PROSITE" id="PS00470">
    <property type="entry name" value="IDH_IMDH"/>
    <property type="match status" value="1"/>
</dbReference>
<dbReference type="SMART" id="SM01329">
    <property type="entry name" value="Iso_dh"/>
    <property type="match status" value="1"/>
</dbReference>
<feature type="compositionally biased region" description="Pro residues" evidence="15">
    <location>
        <begin position="300"/>
        <end position="311"/>
    </location>
</feature>
<feature type="compositionally biased region" description="Pro residues" evidence="15">
    <location>
        <begin position="258"/>
        <end position="269"/>
    </location>
</feature>
<keyword evidence="10" id="KW-0520">NAD</keyword>
<evidence type="ECO:0000313" key="18">
    <source>
        <dbReference type="EMBL" id="KMY98490.1"/>
    </source>
</evidence>
<proteinExistence type="inferred from homology"/>
<dbReference type="GO" id="GO:0000287">
    <property type="term" value="F:magnesium ion binding"/>
    <property type="evidence" value="ECO:0007669"/>
    <property type="project" value="InterPro"/>
</dbReference>
<dbReference type="OMA" id="LHYIGMH"/>
<comment type="cofactor">
    <cofactor evidence="1">
        <name>Mn(2+)</name>
        <dbReference type="ChEBI" id="CHEBI:29035"/>
    </cofactor>
</comment>
<evidence type="ECO:0000313" key="17">
    <source>
        <dbReference type="EMBL" id="EDX09771.1"/>
    </source>
</evidence>
<evidence type="ECO:0000256" key="13">
    <source>
        <dbReference type="ARBA" id="ARBA00065927"/>
    </source>
</evidence>
<feature type="domain" description="Isopropylmalate dehydrogenase-like" evidence="16">
    <location>
        <begin position="387"/>
        <end position="717"/>
    </location>
</feature>
<evidence type="ECO:0000256" key="11">
    <source>
        <dbReference type="ARBA" id="ARBA00042642"/>
    </source>
</evidence>
<evidence type="ECO:0000256" key="3">
    <source>
        <dbReference type="ARBA" id="ARBA00007769"/>
    </source>
</evidence>
<reference evidence="17" key="2">
    <citation type="submission" date="2008-06" db="EMBL/GenBank/DDBJ databases">
        <authorList>
            <consortium name="FlyBase"/>
        </authorList>
    </citation>
    <scope>NUCLEOTIDE SEQUENCE</scope>
    <source>
        <strain evidence="17">Mixed</strain>
        <strain evidence="18">W501</strain>
    </source>
</reference>
<evidence type="ECO:0000256" key="14">
    <source>
        <dbReference type="ARBA" id="ARBA00073616"/>
    </source>
</evidence>
<protein>
    <recommendedName>
        <fullName evidence="14">Probable isocitrate dehydrogenase [NAD] subunit alpha, mitochondrial</fullName>
        <ecNumber evidence="4">1.1.1.41</ecNumber>
    </recommendedName>
    <alternativeName>
        <fullName evidence="12">Isocitric dehydrogenase subunit alpha</fullName>
    </alternativeName>
    <alternativeName>
        <fullName evidence="11">NAD(+)-specific ICDH subunit alpha</fullName>
    </alternativeName>
</protein>